<feature type="repeat" description="ANK" evidence="3">
    <location>
        <begin position="350"/>
        <end position="382"/>
    </location>
</feature>
<dbReference type="Gene3D" id="3.40.50.10140">
    <property type="entry name" value="Toll/interleukin-1 receptor homology (TIR) domain"/>
    <property type="match status" value="1"/>
</dbReference>
<evidence type="ECO:0000256" key="1">
    <source>
        <dbReference type="ARBA" id="ARBA00022737"/>
    </source>
</evidence>
<accession>A0A6G0XY52</accession>
<feature type="repeat" description="ANK" evidence="3">
    <location>
        <begin position="112"/>
        <end position="140"/>
    </location>
</feature>
<evidence type="ECO:0000256" key="2">
    <source>
        <dbReference type="ARBA" id="ARBA00023043"/>
    </source>
</evidence>
<feature type="repeat" description="ANK" evidence="3">
    <location>
        <begin position="248"/>
        <end position="280"/>
    </location>
</feature>
<feature type="domain" description="TIR" evidence="4">
    <location>
        <begin position="407"/>
        <end position="535"/>
    </location>
</feature>
<dbReference type="Gene3D" id="1.25.40.20">
    <property type="entry name" value="Ankyrin repeat-containing domain"/>
    <property type="match status" value="2"/>
</dbReference>
<protein>
    <recommendedName>
        <fullName evidence="4">TIR domain-containing protein</fullName>
    </recommendedName>
</protein>
<dbReference type="GO" id="GO:0007165">
    <property type="term" value="P:signal transduction"/>
    <property type="evidence" value="ECO:0007669"/>
    <property type="project" value="InterPro"/>
</dbReference>
<dbReference type="Proteomes" id="UP000481153">
    <property type="component" value="Unassembled WGS sequence"/>
</dbReference>
<keyword evidence="6" id="KW-1185">Reference proteome</keyword>
<dbReference type="Pfam" id="PF12796">
    <property type="entry name" value="Ank_2"/>
    <property type="match status" value="1"/>
</dbReference>
<dbReference type="PANTHER" id="PTHR24198:SF165">
    <property type="entry name" value="ANKYRIN REPEAT-CONTAINING PROTEIN-RELATED"/>
    <property type="match status" value="1"/>
</dbReference>
<dbReference type="EMBL" id="VJMJ01000002">
    <property type="protein sequence ID" value="KAF0745439.1"/>
    <property type="molecule type" value="Genomic_DNA"/>
</dbReference>
<dbReference type="InterPro" id="IPR035897">
    <property type="entry name" value="Toll_tir_struct_dom_sf"/>
</dbReference>
<dbReference type="PROSITE" id="PS50088">
    <property type="entry name" value="ANK_REPEAT"/>
    <property type="match status" value="4"/>
</dbReference>
<dbReference type="Pfam" id="PF00023">
    <property type="entry name" value="Ank"/>
    <property type="match status" value="3"/>
</dbReference>
<dbReference type="PROSITE" id="PS50297">
    <property type="entry name" value="ANK_REP_REGION"/>
    <property type="match status" value="4"/>
</dbReference>
<keyword evidence="2 3" id="KW-0040">ANK repeat</keyword>
<dbReference type="VEuPathDB" id="FungiDB:AeMF1_017285"/>
<dbReference type="SUPFAM" id="SSF48403">
    <property type="entry name" value="Ankyrin repeat"/>
    <property type="match status" value="2"/>
</dbReference>
<dbReference type="SMART" id="SM00255">
    <property type="entry name" value="TIR"/>
    <property type="match status" value="1"/>
</dbReference>
<dbReference type="SUPFAM" id="SSF52200">
    <property type="entry name" value="Toll/Interleukin receptor TIR domain"/>
    <property type="match status" value="1"/>
</dbReference>
<keyword evidence="1" id="KW-0677">Repeat</keyword>
<evidence type="ECO:0000259" key="4">
    <source>
        <dbReference type="PROSITE" id="PS50104"/>
    </source>
</evidence>
<reference evidence="5 6" key="1">
    <citation type="submission" date="2019-07" db="EMBL/GenBank/DDBJ databases">
        <title>Genomics analysis of Aphanomyces spp. identifies a new class of oomycete effector associated with host adaptation.</title>
        <authorList>
            <person name="Gaulin E."/>
        </authorList>
    </citation>
    <scope>NUCLEOTIDE SEQUENCE [LARGE SCALE GENOMIC DNA]</scope>
    <source>
        <strain evidence="5 6">ATCC 201684</strain>
    </source>
</reference>
<gene>
    <name evidence="5" type="ORF">Ae201684_000456</name>
</gene>
<dbReference type="PANTHER" id="PTHR24198">
    <property type="entry name" value="ANKYRIN REPEAT AND PROTEIN KINASE DOMAIN-CONTAINING PROTEIN"/>
    <property type="match status" value="1"/>
</dbReference>
<name>A0A6G0XY52_9STRA</name>
<dbReference type="Pfam" id="PF13676">
    <property type="entry name" value="TIR_2"/>
    <property type="match status" value="1"/>
</dbReference>
<dbReference type="PROSITE" id="PS50104">
    <property type="entry name" value="TIR"/>
    <property type="match status" value="1"/>
</dbReference>
<organism evidence="5 6">
    <name type="scientific">Aphanomyces euteiches</name>
    <dbReference type="NCBI Taxonomy" id="100861"/>
    <lineage>
        <taxon>Eukaryota</taxon>
        <taxon>Sar</taxon>
        <taxon>Stramenopiles</taxon>
        <taxon>Oomycota</taxon>
        <taxon>Saprolegniomycetes</taxon>
        <taxon>Saprolegniales</taxon>
        <taxon>Verrucalvaceae</taxon>
        <taxon>Aphanomyces</taxon>
    </lineage>
</organism>
<dbReference type="InterPro" id="IPR000157">
    <property type="entry name" value="TIR_dom"/>
</dbReference>
<comment type="caution">
    <text evidence="5">The sequence shown here is derived from an EMBL/GenBank/DDBJ whole genome shotgun (WGS) entry which is preliminary data.</text>
</comment>
<evidence type="ECO:0000313" key="5">
    <source>
        <dbReference type="EMBL" id="KAF0745439.1"/>
    </source>
</evidence>
<dbReference type="InterPro" id="IPR036770">
    <property type="entry name" value="Ankyrin_rpt-contain_sf"/>
</dbReference>
<sequence>MQHDYDNLTSALAQANSLDSNFATSWYPSGVLQCGGFVARTVRNPLHLAIKTNQPAMVTALLDIGFNPNARDKIEVANFDLRHVYTKVFCFFSLNHTERPSSYGPRSWFRHTLLTPLHMAVIHGDLDVLKELLEVGADPNRPALSNVPHAAIPPLFWVGNVQDAEVLLAHGANQLYVPKHGFYLTPYEDAILNGRHSIARTLETWGSDIALTPLHDAAAKGDVNEMERLLSHERIDVNVLGEQSNGIFHPTPLHWAAVRGQVAAARLLLQNGADIEAKDVLGRTPLAWACYLNHKALVAMVLGEFDANANARDALGRTIAILCADQEDMDAEIFYLLRNHGLVDFGQLENGDTPLHIAMKRSHQRTAIALVRAGSSSSLTTVNSEGIRAIDATSSSELQFMIKKEAGERDVMISYSHNISAFALKLRASLEANCLTTLMDEMDPTGINGGSVWRDEIARSIKNAAVLLCVLSEDYPKSQWCMKELAFAKEHNVPVVAALAQATEMTDELQVYLWSRQLVDFRDREGYDHQLRALLDGLRAEVEMRRTCRKNAKQRFRFGRPTSMVPVNLNASFVYISHGHCHPDVAKRLQEGLWERGVLAYVDHSHVNETMSPKDAIFTLRGVCSAALGAFL</sequence>
<dbReference type="SMART" id="SM00248">
    <property type="entry name" value="ANK"/>
    <property type="match status" value="6"/>
</dbReference>
<proteinExistence type="predicted"/>
<feature type="repeat" description="ANK" evidence="3">
    <location>
        <begin position="41"/>
        <end position="73"/>
    </location>
</feature>
<evidence type="ECO:0000313" key="6">
    <source>
        <dbReference type="Proteomes" id="UP000481153"/>
    </source>
</evidence>
<evidence type="ECO:0000256" key="3">
    <source>
        <dbReference type="PROSITE-ProRule" id="PRU00023"/>
    </source>
</evidence>
<dbReference type="InterPro" id="IPR002110">
    <property type="entry name" value="Ankyrin_rpt"/>
</dbReference>
<dbReference type="AlphaFoldDB" id="A0A6G0XY52"/>